<accession>A0ABN2EAP2</accession>
<sequence>MLARTLRRAPAPLQIHALTTHAGPRHLGDADRSRCQAVIAVMLFQPVPTSTGGRIHPPVPLPRYMYS</sequence>
<comment type="caution">
    <text evidence="1">The sequence shown here is derived from an EMBL/GenBank/DDBJ whole genome shotgun (WGS) entry which is preliminary data.</text>
</comment>
<keyword evidence="2" id="KW-1185">Reference proteome</keyword>
<dbReference type="Proteomes" id="UP001500190">
    <property type="component" value="Unassembled WGS sequence"/>
</dbReference>
<evidence type="ECO:0000313" key="2">
    <source>
        <dbReference type="Proteomes" id="UP001500190"/>
    </source>
</evidence>
<dbReference type="EMBL" id="BAAAND010000008">
    <property type="protein sequence ID" value="GAA1599117.1"/>
    <property type="molecule type" value="Genomic_DNA"/>
</dbReference>
<gene>
    <name evidence="1" type="ORF">GCM10009742_53450</name>
</gene>
<reference evidence="2" key="1">
    <citation type="journal article" date="2019" name="Int. J. Syst. Evol. Microbiol.">
        <title>The Global Catalogue of Microorganisms (GCM) 10K type strain sequencing project: providing services to taxonomists for standard genome sequencing and annotation.</title>
        <authorList>
            <consortium name="The Broad Institute Genomics Platform"/>
            <consortium name="The Broad Institute Genome Sequencing Center for Infectious Disease"/>
            <person name="Wu L."/>
            <person name="Ma J."/>
        </authorList>
    </citation>
    <scope>NUCLEOTIDE SEQUENCE [LARGE SCALE GENOMIC DNA]</scope>
    <source>
        <strain evidence="2">JCM 14304</strain>
    </source>
</reference>
<evidence type="ECO:0000313" key="1">
    <source>
        <dbReference type="EMBL" id="GAA1599117.1"/>
    </source>
</evidence>
<name>A0ABN2EAP2_9ACTN</name>
<proteinExistence type="predicted"/>
<protein>
    <submittedName>
        <fullName evidence="1">Uncharacterized protein</fullName>
    </submittedName>
</protein>
<organism evidence="1 2">
    <name type="scientific">Kribbella karoonensis</name>
    <dbReference type="NCBI Taxonomy" id="324851"/>
    <lineage>
        <taxon>Bacteria</taxon>
        <taxon>Bacillati</taxon>
        <taxon>Actinomycetota</taxon>
        <taxon>Actinomycetes</taxon>
        <taxon>Propionibacteriales</taxon>
        <taxon>Kribbellaceae</taxon>
        <taxon>Kribbella</taxon>
    </lineage>
</organism>